<feature type="transmembrane region" description="Helical" evidence="3">
    <location>
        <begin position="43"/>
        <end position="66"/>
    </location>
</feature>
<feature type="region of interest" description="Disordered" evidence="2">
    <location>
        <begin position="600"/>
        <end position="715"/>
    </location>
</feature>
<comment type="caution">
    <text evidence="4">The sequence shown here is derived from an EMBL/GenBank/DDBJ whole genome shotgun (WGS) entry which is preliminary data.</text>
</comment>
<feature type="region of interest" description="Disordered" evidence="2">
    <location>
        <begin position="1369"/>
        <end position="1392"/>
    </location>
</feature>
<feature type="region of interest" description="Disordered" evidence="2">
    <location>
        <begin position="1238"/>
        <end position="1306"/>
    </location>
</feature>
<feature type="region of interest" description="Disordered" evidence="2">
    <location>
        <begin position="1064"/>
        <end position="1097"/>
    </location>
</feature>
<feature type="region of interest" description="Disordered" evidence="2">
    <location>
        <begin position="899"/>
        <end position="922"/>
    </location>
</feature>
<reference evidence="4" key="1">
    <citation type="submission" date="2023-06" db="EMBL/GenBank/DDBJ databases">
        <title>Genome-scale phylogeny and comparative genomics of the fungal order Sordariales.</title>
        <authorList>
            <consortium name="Lawrence Berkeley National Laboratory"/>
            <person name="Hensen N."/>
            <person name="Bonometti L."/>
            <person name="Westerberg I."/>
            <person name="Brannstrom I.O."/>
            <person name="Guillou S."/>
            <person name="Cros-Aarteil S."/>
            <person name="Calhoun S."/>
            <person name="Haridas S."/>
            <person name="Kuo A."/>
            <person name="Mondo S."/>
            <person name="Pangilinan J."/>
            <person name="Riley R."/>
            <person name="Labutti K."/>
            <person name="Andreopoulos B."/>
            <person name="Lipzen A."/>
            <person name="Chen C."/>
            <person name="Yanf M."/>
            <person name="Daum C."/>
            <person name="Ng V."/>
            <person name="Clum A."/>
            <person name="Steindorff A."/>
            <person name="Ohm R."/>
            <person name="Martin F."/>
            <person name="Silar P."/>
            <person name="Natvig D."/>
            <person name="Lalanne C."/>
            <person name="Gautier V."/>
            <person name="Ament-Velasquez S.L."/>
            <person name="Kruys A."/>
            <person name="Hutchinson M.I."/>
            <person name="Powell A.J."/>
            <person name="Barry K."/>
            <person name="Miller A.N."/>
            <person name="Grigoriev I.V."/>
            <person name="Debuchy R."/>
            <person name="Gladieux P."/>
            <person name="Thoren M.H."/>
            <person name="Johannesson H."/>
        </authorList>
    </citation>
    <scope>NUCLEOTIDE SEQUENCE</scope>
    <source>
        <strain evidence="4">SMH2532-1</strain>
    </source>
</reference>
<sequence length="1999" mass="218747">MAVEGAVQGLVAAFTFGFVVNAASAALFLYTKGHGSIFRDSERLVLLLFLLSAALWAQIDFVTVLLDVRRSSMSCQVGIIFATVLDQLARFSIEQYLVWAMNHGQKPTVWQMVPQFVVLGRFVAGAVFAGFTRPQIDTFCVATSSTFPVAVVVIVLDVVTLLLLTARAFSSANEVKASELARRVSHKLVLLGFSIWTASSVPMLLGIRTVELVARTAVPAIGLTILIIIMTGCAGTLTSSRDSSSRPPEAPSPRRINISRDISTSDSDYPPSRYEDLKEAAIRSSTTFVNPREAPTLRSEPNPALPWESRHPPSAPENVAAFGRARKVDQSGAKGGIFGFGKAAPSITVAKVMIGNPILQDNDPQNPLNKIATIGLDEAARAERERRLRMQIEPPVPARPVTQNLSPEEVMKRGMSVKRKEVQSIASQPAGLQAEGAASSTAAQLSPGVEEIRRRSPRQASPEQVPPMPRPARPISPEPVAMPEPEPALQMAATQPWIESPPLQALQPKPAFTQAPAPRPEIRPSRQAPPSPKKAPEPEPEKSALQRRPTIGLPTNPKARAMKVAQDAGAQAAQQQIMFVNNIVYNDPTAVQKIIKGASDMAAKNAAAAEKDDASVVNRPRPIPRKGDAPQPSPSPKHRRSRSGSLSRKSILTSAPGSPTQLPPLPPPPLPGTSIRPQPNATKSMTVDEKMTMFFPSPPSGGATKRGSPAPQLPPIPVSYLSTGSPTETHRSNRTTKTSFKTESILDVDEIPRKMPVEQSRFSPMTEMDLAGEIGGSWLPGIEADNRSTGRSRQAATAKRASSPIIPPAMPDRSSAWTEDTDARTDDDATTNWGTVHSPELAVGVQVVKMPALPSTVRPAERRAPAPPQAKVQAPAPENITFMLDELDFDHKGSSWLLESEPKEVKPERSTPSPSQWHRRVGDECPTFSAREKTRSRKAPAPTPLTLNGAPSRNKIIIQAEPSPLTSPEHALQEIQAQLKKLEDANRDSMNSPSRRLALLENLEREMGQQEDHWQEMKHDLGRDSMTSVQTTSPGLRNSRIEPAVVAHPQAGSRSSIALERRASRRARMRSGVPKGADAQNWSPEMERTTATTTTSGWQKRLTEAQSEYMEAAAELLRTRNTNLMPMPALSMAQLGSPTPPESDQSDVEEVTVPSLPRMTKAQPVRKVSAPVSLWKPTRKAPSRPTLMWAPIQKRAPEPEVELPGLFVRPAPRKESAPLQISSSELWRKPYVNDSRSGNGLWRPAWASAAPPAKTNRSSTQGIPQLQQQQSQKAPRPLTQRPPRRNKRMTLLPDILESPKPLPDKRGTLGIFQFPWGERSDTAMAMASQGRPSYMAMPGTMASGGPSITAAHEQRSKQLESAEYASSFFDDYDDDDEDNSDDGEGDESDDFDETTLWEIASLLKTDNVPSKNSLFPPAREKTSSWVVAEHMDDIPSDDDRSRSSSREQSIVIGLDDILFEQPTGQLNLPQKPKGRSQAIVTDEDSSMSWTLEEEYASKRAPSPPRAVVGLPSNPKASKIPRAAAVPPVPVPALPKPSQIPRLSEKKAAKAAKAALWKPTTVSEKPSSTGLFDPHTGRTTFRTTSEEPAAITITRTPRPSEAKPLDKLTSSRLWTATPTPKSTPSKLWSFPALPRPIATPADWALALRDALIASHTRRAYPASAWASALDAAILLSSPARNTALRHPVFFASSLVTTSEWFHPAATGYTYDVAAVHPSFFGSLAITCQREAVHPAMESYAAKKLRRQRSKVSTRERPAERANSVKKDKEEIRAQIRALEMGQDGGIMAQIEALEQERLFVQRAAEEEYKRRMSSGYGLYTEEKMVQEPEQVEVLLAPEEVVASVQRRMSLAMRRESSVKRGSSVKRERKRVGPVEKENGMEREKGVLKGLWAAPEKADAGKKETEGLWTRGASGASEEGSVEDGEAYERRARGRKARGKVARRAEILKQIAMIEQDVDPMAEFRAQRMWSVRAARAAGGNRSGKRSWLHERKPSRVMLRY</sequence>
<evidence type="ECO:0000256" key="1">
    <source>
        <dbReference type="SAM" id="Coils"/>
    </source>
</evidence>
<evidence type="ECO:0000256" key="2">
    <source>
        <dbReference type="SAM" id="MobiDB-lite"/>
    </source>
</evidence>
<evidence type="ECO:0000313" key="5">
    <source>
        <dbReference type="Proteomes" id="UP001174936"/>
    </source>
</evidence>
<feature type="compositionally biased region" description="Pro residues" evidence="2">
    <location>
        <begin position="661"/>
        <end position="671"/>
    </location>
</feature>
<proteinExistence type="predicted"/>
<feature type="region of interest" description="Disordered" evidence="2">
    <location>
        <begin position="1463"/>
        <end position="1521"/>
    </location>
</feature>
<evidence type="ECO:0000313" key="4">
    <source>
        <dbReference type="EMBL" id="KAK0641226.1"/>
    </source>
</evidence>
<feature type="region of interest" description="Disordered" evidence="2">
    <location>
        <begin position="931"/>
        <end position="950"/>
    </location>
</feature>
<dbReference type="EMBL" id="JAULSV010000006">
    <property type="protein sequence ID" value="KAK0641226.1"/>
    <property type="molecule type" value="Genomic_DNA"/>
</dbReference>
<feature type="region of interest" description="Disordered" evidence="2">
    <location>
        <begin position="777"/>
        <end position="835"/>
    </location>
</feature>
<feature type="compositionally biased region" description="Polar residues" evidence="2">
    <location>
        <begin position="675"/>
        <end position="685"/>
    </location>
</feature>
<feature type="compositionally biased region" description="Basic and acidic residues" evidence="2">
    <location>
        <begin position="1751"/>
        <end position="1766"/>
    </location>
</feature>
<name>A0AA40CJJ1_9PEZI</name>
<feature type="region of interest" description="Disordered" evidence="2">
    <location>
        <begin position="288"/>
        <end position="314"/>
    </location>
</feature>
<accession>A0AA40CJJ1</accession>
<feature type="compositionally biased region" description="Basic and acidic residues" evidence="2">
    <location>
        <begin position="534"/>
        <end position="544"/>
    </location>
</feature>
<feature type="region of interest" description="Disordered" evidence="2">
    <location>
        <begin position="1556"/>
        <end position="1580"/>
    </location>
</feature>
<feature type="compositionally biased region" description="Acidic residues" evidence="2">
    <location>
        <begin position="1370"/>
        <end position="1392"/>
    </location>
</feature>
<feature type="transmembrane region" description="Helical" evidence="3">
    <location>
        <begin position="139"/>
        <end position="164"/>
    </location>
</feature>
<feature type="compositionally biased region" description="Polar residues" evidence="2">
    <location>
        <begin position="1559"/>
        <end position="1569"/>
    </location>
</feature>
<feature type="region of interest" description="Disordered" evidence="2">
    <location>
        <begin position="1979"/>
        <end position="1999"/>
    </location>
</feature>
<feature type="region of interest" description="Disordered" evidence="2">
    <location>
        <begin position="237"/>
        <end position="273"/>
    </location>
</feature>
<feature type="region of interest" description="Disordered" evidence="2">
    <location>
        <begin position="1897"/>
        <end position="1925"/>
    </location>
</feature>
<feature type="region of interest" description="Disordered" evidence="2">
    <location>
        <begin position="1852"/>
        <end position="1875"/>
    </location>
</feature>
<dbReference type="Proteomes" id="UP001174936">
    <property type="component" value="Unassembled WGS sequence"/>
</dbReference>
<feature type="transmembrane region" description="Helical" evidence="3">
    <location>
        <begin position="184"/>
        <end position="205"/>
    </location>
</feature>
<feature type="transmembrane region" description="Helical" evidence="3">
    <location>
        <begin position="112"/>
        <end position="132"/>
    </location>
</feature>
<feature type="compositionally biased region" description="Pro residues" evidence="2">
    <location>
        <begin position="464"/>
        <end position="486"/>
    </location>
</feature>
<evidence type="ECO:0000256" key="3">
    <source>
        <dbReference type="SAM" id="Phobius"/>
    </source>
</evidence>
<keyword evidence="1" id="KW-0175">Coiled coil</keyword>
<feature type="transmembrane region" description="Helical" evidence="3">
    <location>
        <begin position="217"/>
        <end position="237"/>
    </location>
</feature>
<keyword evidence="3" id="KW-1133">Transmembrane helix</keyword>
<feature type="transmembrane region" description="Helical" evidence="3">
    <location>
        <begin position="6"/>
        <end position="31"/>
    </location>
</feature>
<gene>
    <name evidence="4" type="ORF">B0T16DRAFT_211581</name>
</gene>
<feature type="compositionally biased region" description="Basic and acidic residues" evidence="2">
    <location>
        <begin position="900"/>
        <end position="909"/>
    </location>
</feature>
<feature type="compositionally biased region" description="Polar residues" evidence="2">
    <location>
        <begin position="651"/>
        <end position="660"/>
    </location>
</feature>
<keyword evidence="5" id="KW-1185">Reference proteome</keyword>
<feature type="coiled-coil region" evidence="1">
    <location>
        <begin position="972"/>
        <end position="1020"/>
    </location>
</feature>
<feature type="compositionally biased region" description="Low complexity" evidence="2">
    <location>
        <begin position="1244"/>
        <end position="1272"/>
    </location>
</feature>
<keyword evidence="3" id="KW-0472">Membrane</keyword>
<feature type="region of interest" description="Disordered" evidence="2">
    <location>
        <begin position="1742"/>
        <end position="1766"/>
    </location>
</feature>
<feature type="region of interest" description="Disordered" evidence="2">
    <location>
        <begin position="397"/>
        <end position="572"/>
    </location>
</feature>
<organism evidence="4 5">
    <name type="scientific">Cercophora newfieldiana</name>
    <dbReference type="NCBI Taxonomy" id="92897"/>
    <lineage>
        <taxon>Eukaryota</taxon>
        <taxon>Fungi</taxon>
        <taxon>Dikarya</taxon>
        <taxon>Ascomycota</taxon>
        <taxon>Pezizomycotina</taxon>
        <taxon>Sordariomycetes</taxon>
        <taxon>Sordariomycetidae</taxon>
        <taxon>Sordariales</taxon>
        <taxon>Lasiosphaeriaceae</taxon>
        <taxon>Cercophora</taxon>
    </lineage>
</organism>
<protein>
    <submittedName>
        <fullName evidence="4">Uncharacterized protein</fullName>
    </submittedName>
</protein>
<keyword evidence="3" id="KW-0812">Transmembrane</keyword>